<evidence type="ECO:0000313" key="1">
    <source>
        <dbReference type="EMBL" id="MBB4101437.1"/>
    </source>
</evidence>
<evidence type="ECO:0000313" key="2">
    <source>
        <dbReference type="Proteomes" id="UP000557392"/>
    </source>
</evidence>
<organism evidence="1 2">
    <name type="scientific">Sphingomonas kyeonggiensis</name>
    <dbReference type="NCBI Taxonomy" id="1268553"/>
    <lineage>
        <taxon>Bacteria</taxon>
        <taxon>Pseudomonadati</taxon>
        <taxon>Pseudomonadota</taxon>
        <taxon>Alphaproteobacteria</taxon>
        <taxon>Sphingomonadales</taxon>
        <taxon>Sphingomonadaceae</taxon>
        <taxon>Sphingomonas</taxon>
    </lineage>
</organism>
<comment type="caution">
    <text evidence="1">The sequence shown here is derived from an EMBL/GenBank/DDBJ whole genome shotgun (WGS) entry which is preliminary data.</text>
</comment>
<dbReference type="AlphaFoldDB" id="A0A7W6NZ74"/>
<accession>A0A7W6NZ74</accession>
<dbReference type="Proteomes" id="UP000557392">
    <property type="component" value="Unassembled WGS sequence"/>
</dbReference>
<protein>
    <submittedName>
        <fullName evidence="1">Uncharacterized protein</fullName>
    </submittedName>
</protein>
<gene>
    <name evidence="1" type="ORF">GGR46_005029</name>
</gene>
<reference evidence="1 2" key="1">
    <citation type="submission" date="2020-08" db="EMBL/GenBank/DDBJ databases">
        <title>Genomic Encyclopedia of Type Strains, Phase IV (KMG-IV): sequencing the most valuable type-strain genomes for metagenomic binning, comparative biology and taxonomic classification.</title>
        <authorList>
            <person name="Goeker M."/>
        </authorList>
    </citation>
    <scope>NUCLEOTIDE SEQUENCE [LARGE SCALE GENOMIC DNA]</scope>
    <source>
        <strain evidence="1 2">DSM 101806</strain>
    </source>
</reference>
<dbReference type="EMBL" id="JACIEH010000006">
    <property type="protein sequence ID" value="MBB4101437.1"/>
    <property type="molecule type" value="Genomic_DNA"/>
</dbReference>
<proteinExistence type="predicted"/>
<name>A0A7W6NZ74_9SPHN</name>
<keyword evidence="2" id="KW-1185">Reference proteome</keyword>
<sequence length="132" mass="14441">MYQFLDRSAAELAYVDQLLLTSMRQWVATMRAGRCPCSVLGPVLRGRGLVELLPDLNMAMLLIEREALSQLCFKPPFAAEIGDDEALLLSLHALARAGAQPRVDAVIEQIVKPEARLPLSVAVARIAVAFAR</sequence>
<dbReference type="RefSeq" id="WP_184000797.1">
    <property type="nucleotide sequence ID" value="NZ_JACIEH010000006.1"/>
</dbReference>